<dbReference type="Proteomes" id="UP001501083">
    <property type="component" value="Unassembled WGS sequence"/>
</dbReference>
<accession>A0ABP9LIN0</accession>
<gene>
    <name evidence="1" type="ORF">GCM10025759_21660</name>
</gene>
<organism evidence="1 2">
    <name type="scientific">Lysobacter panacisoli</name>
    <dbReference type="NCBI Taxonomy" id="1255263"/>
    <lineage>
        <taxon>Bacteria</taxon>
        <taxon>Pseudomonadati</taxon>
        <taxon>Pseudomonadota</taxon>
        <taxon>Gammaproteobacteria</taxon>
        <taxon>Lysobacterales</taxon>
        <taxon>Lysobacteraceae</taxon>
        <taxon>Lysobacter</taxon>
    </lineage>
</organism>
<sequence>MPRVRFAYPGYGTTAHNGGDSGGLRSCSASRTARSFLAPEGVAQDVRRFARRQEPTREGTLSLSGRRTGLDLNDSFFWLLFLWVSKEK</sequence>
<protein>
    <submittedName>
        <fullName evidence="1">Uncharacterized protein</fullName>
    </submittedName>
</protein>
<keyword evidence="2" id="KW-1185">Reference proteome</keyword>
<proteinExistence type="predicted"/>
<name>A0ABP9LIN0_9GAMM</name>
<dbReference type="EMBL" id="BAABKY010000002">
    <property type="protein sequence ID" value="GAA5076707.1"/>
    <property type="molecule type" value="Genomic_DNA"/>
</dbReference>
<comment type="caution">
    <text evidence="1">The sequence shown here is derived from an EMBL/GenBank/DDBJ whole genome shotgun (WGS) entry which is preliminary data.</text>
</comment>
<reference evidence="2" key="1">
    <citation type="journal article" date="2019" name="Int. J. Syst. Evol. Microbiol.">
        <title>The Global Catalogue of Microorganisms (GCM) 10K type strain sequencing project: providing services to taxonomists for standard genome sequencing and annotation.</title>
        <authorList>
            <consortium name="The Broad Institute Genomics Platform"/>
            <consortium name="The Broad Institute Genome Sequencing Center for Infectious Disease"/>
            <person name="Wu L."/>
            <person name="Ma J."/>
        </authorList>
    </citation>
    <scope>NUCLEOTIDE SEQUENCE [LARGE SCALE GENOMIC DNA]</scope>
    <source>
        <strain evidence="2">JCM 19212</strain>
    </source>
</reference>
<evidence type="ECO:0000313" key="1">
    <source>
        <dbReference type="EMBL" id="GAA5076707.1"/>
    </source>
</evidence>
<evidence type="ECO:0000313" key="2">
    <source>
        <dbReference type="Proteomes" id="UP001501083"/>
    </source>
</evidence>